<accession>A0A0C4DPQ1</accession>
<feature type="signal peptide" evidence="1">
    <location>
        <begin position="1"/>
        <end position="21"/>
    </location>
</feature>
<feature type="chain" id="PRO_5009385282" evidence="1">
    <location>
        <begin position="22"/>
        <end position="243"/>
    </location>
</feature>
<evidence type="ECO:0000313" key="3">
    <source>
        <dbReference type="EnsemblFungi" id="MAPG_01822T0"/>
    </source>
</evidence>
<dbReference type="AlphaFoldDB" id="A0A0C4DPQ1"/>
<reference evidence="2" key="3">
    <citation type="submission" date="2011-03" db="EMBL/GenBank/DDBJ databases">
        <title>Annotation of Magnaporthe poae ATCC 64411.</title>
        <authorList>
            <person name="Ma L.-J."/>
            <person name="Dead R."/>
            <person name="Young S.K."/>
            <person name="Zeng Q."/>
            <person name="Gargeya S."/>
            <person name="Fitzgerald M."/>
            <person name="Haas B."/>
            <person name="Abouelleil A."/>
            <person name="Alvarado L."/>
            <person name="Arachchi H.M."/>
            <person name="Berlin A."/>
            <person name="Brown A."/>
            <person name="Chapman S.B."/>
            <person name="Chen Z."/>
            <person name="Dunbar C."/>
            <person name="Freedman E."/>
            <person name="Gearin G."/>
            <person name="Gellesch M."/>
            <person name="Goldberg J."/>
            <person name="Griggs A."/>
            <person name="Gujja S."/>
            <person name="Heiman D."/>
            <person name="Howarth C."/>
            <person name="Larson L."/>
            <person name="Lui A."/>
            <person name="MacDonald P.J.P."/>
            <person name="Mehta T."/>
            <person name="Montmayeur A."/>
            <person name="Murphy C."/>
            <person name="Neiman D."/>
            <person name="Pearson M."/>
            <person name="Priest M."/>
            <person name="Roberts A."/>
            <person name="Saif S."/>
            <person name="Shea T."/>
            <person name="Shenoy N."/>
            <person name="Sisk P."/>
            <person name="Stolte C."/>
            <person name="Sykes S."/>
            <person name="Yandava C."/>
            <person name="Wortman J."/>
            <person name="Nusbaum C."/>
            <person name="Birren B."/>
        </authorList>
    </citation>
    <scope>NUCLEOTIDE SEQUENCE</scope>
    <source>
        <strain evidence="2">ATCC 64411</strain>
    </source>
</reference>
<reference evidence="3" key="5">
    <citation type="submission" date="2015-06" db="UniProtKB">
        <authorList>
            <consortium name="EnsemblFungi"/>
        </authorList>
    </citation>
    <scope>IDENTIFICATION</scope>
    <source>
        <strain evidence="3">ATCC 64411</strain>
    </source>
</reference>
<evidence type="ECO:0000313" key="2">
    <source>
        <dbReference type="EMBL" id="KLU82753.1"/>
    </source>
</evidence>
<evidence type="ECO:0000256" key="1">
    <source>
        <dbReference type="SAM" id="SignalP"/>
    </source>
</evidence>
<evidence type="ECO:0000313" key="4">
    <source>
        <dbReference type="Proteomes" id="UP000011715"/>
    </source>
</evidence>
<dbReference type="EMBL" id="GL876966">
    <property type="protein sequence ID" value="KLU82753.1"/>
    <property type="molecule type" value="Genomic_DNA"/>
</dbReference>
<name>A0A0C4DPQ1_MAGP6</name>
<dbReference type="Proteomes" id="UP000011715">
    <property type="component" value="Unassembled WGS sequence"/>
</dbReference>
<proteinExistence type="predicted"/>
<gene>
    <name evidence="2" type="ORF">MAPG_01822</name>
</gene>
<keyword evidence="4" id="KW-1185">Reference proteome</keyword>
<dbReference type="VEuPathDB" id="FungiDB:MAPG_01822"/>
<reference evidence="3" key="4">
    <citation type="journal article" date="2015" name="G3 (Bethesda)">
        <title>Genome sequences of three phytopathogenic species of the Magnaporthaceae family of fungi.</title>
        <authorList>
            <person name="Okagaki L.H."/>
            <person name="Nunes C.C."/>
            <person name="Sailsbery J."/>
            <person name="Clay B."/>
            <person name="Brown D."/>
            <person name="John T."/>
            <person name="Oh Y."/>
            <person name="Young N."/>
            <person name="Fitzgerald M."/>
            <person name="Haas B.J."/>
            <person name="Zeng Q."/>
            <person name="Young S."/>
            <person name="Adiconis X."/>
            <person name="Fan L."/>
            <person name="Levin J.Z."/>
            <person name="Mitchell T.K."/>
            <person name="Okubara P.A."/>
            <person name="Farman M.L."/>
            <person name="Kohn L.M."/>
            <person name="Birren B."/>
            <person name="Ma L.-J."/>
            <person name="Dean R.A."/>
        </authorList>
    </citation>
    <scope>NUCLEOTIDE SEQUENCE</scope>
    <source>
        <strain evidence="3">ATCC 64411 / 73-15</strain>
    </source>
</reference>
<sequence length="243" mass="26375">MASALKLLVISSVVFLGLGRCAVIRSEPSLHPLVIRQNAPFREISPDGRLSIGASTTQVNWGDLRPYDAMRALKERCLSACGEGMDFPSKVVIDGKPPQDLTVHLKVMDSAPAPEPPGDMTQLFEAMDKLARHPQYTKEKMLHYDHDTEDVNCPAPANTCWIDNKMEGDLVQFFAPDAWQIILYTEKGDQRANLRITATFTLDGGSEGVNCDTLFGAAAEIGALFEGGSALGLVGKLYCGTGF</sequence>
<protein>
    <submittedName>
        <fullName evidence="2 3">Uncharacterized protein</fullName>
    </submittedName>
</protein>
<reference evidence="4" key="1">
    <citation type="submission" date="2010-05" db="EMBL/GenBank/DDBJ databases">
        <title>The genome sequence of Magnaporthe poae strain ATCC 64411.</title>
        <authorList>
            <person name="Ma L.-J."/>
            <person name="Dead R."/>
            <person name="Young S."/>
            <person name="Zeng Q."/>
            <person name="Koehrsen M."/>
            <person name="Alvarado L."/>
            <person name="Berlin A."/>
            <person name="Chapman S.B."/>
            <person name="Chen Z."/>
            <person name="Freedman E."/>
            <person name="Gellesch M."/>
            <person name="Goldberg J."/>
            <person name="Griggs A."/>
            <person name="Gujja S."/>
            <person name="Heilman E.R."/>
            <person name="Heiman D."/>
            <person name="Hepburn T."/>
            <person name="Howarth C."/>
            <person name="Jen D."/>
            <person name="Larson L."/>
            <person name="Mehta T."/>
            <person name="Neiman D."/>
            <person name="Pearson M."/>
            <person name="Roberts A."/>
            <person name="Saif S."/>
            <person name="Shea T."/>
            <person name="Shenoy N."/>
            <person name="Sisk P."/>
            <person name="Stolte C."/>
            <person name="Sykes S."/>
            <person name="Walk T."/>
            <person name="White J."/>
            <person name="Yandava C."/>
            <person name="Haas B."/>
            <person name="Nusbaum C."/>
            <person name="Birren B."/>
        </authorList>
    </citation>
    <scope>NUCLEOTIDE SEQUENCE [LARGE SCALE GENOMIC DNA]</scope>
    <source>
        <strain evidence="4">ATCC 64411 / 73-15</strain>
    </source>
</reference>
<organism evidence="3 4">
    <name type="scientific">Magnaporthiopsis poae (strain ATCC 64411 / 73-15)</name>
    <name type="common">Kentucky bluegrass fungus</name>
    <name type="synonym">Magnaporthe poae</name>
    <dbReference type="NCBI Taxonomy" id="644358"/>
    <lineage>
        <taxon>Eukaryota</taxon>
        <taxon>Fungi</taxon>
        <taxon>Dikarya</taxon>
        <taxon>Ascomycota</taxon>
        <taxon>Pezizomycotina</taxon>
        <taxon>Sordariomycetes</taxon>
        <taxon>Sordariomycetidae</taxon>
        <taxon>Magnaporthales</taxon>
        <taxon>Magnaporthaceae</taxon>
        <taxon>Magnaporthiopsis</taxon>
    </lineage>
</organism>
<dbReference type="EMBL" id="ADBL01000448">
    <property type="status" value="NOT_ANNOTATED_CDS"/>
    <property type="molecule type" value="Genomic_DNA"/>
</dbReference>
<dbReference type="EnsemblFungi" id="MAPG_01822T0">
    <property type="protein sequence ID" value="MAPG_01822T0"/>
    <property type="gene ID" value="MAPG_01822"/>
</dbReference>
<keyword evidence="1" id="KW-0732">Signal</keyword>
<reference evidence="2" key="2">
    <citation type="submission" date="2010-05" db="EMBL/GenBank/DDBJ databases">
        <title>The Genome Sequence of Magnaporthe poae strain ATCC 64411.</title>
        <authorList>
            <consortium name="The Broad Institute Genome Sequencing Platform"/>
            <consortium name="Broad Institute Genome Sequencing Center for Infectious Disease"/>
            <person name="Ma L.-J."/>
            <person name="Dead R."/>
            <person name="Young S."/>
            <person name="Zeng Q."/>
            <person name="Koehrsen M."/>
            <person name="Alvarado L."/>
            <person name="Berlin A."/>
            <person name="Chapman S.B."/>
            <person name="Chen Z."/>
            <person name="Freedman E."/>
            <person name="Gellesch M."/>
            <person name="Goldberg J."/>
            <person name="Griggs A."/>
            <person name="Gujja S."/>
            <person name="Heilman E.R."/>
            <person name="Heiman D."/>
            <person name="Hepburn T."/>
            <person name="Howarth C."/>
            <person name="Jen D."/>
            <person name="Larson L."/>
            <person name="Mehta T."/>
            <person name="Neiman D."/>
            <person name="Pearson M."/>
            <person name="Roberts A."/>
            <person name="Saif S."/>
            <person name="Shea T."/>
            <person name="Shenoy N."/>
            <person name="Sisk P."/>
            <person name="Stolte C."/>
            <person name="Sykes S."/>
            <person name="Walk T."/>
            <person name="White J."/>
            <person name="Yandava C."/>
            <person name="Haas B."/>
            <person name="Nusbaum C."/>
            <person name="Birren B."/>
        </authorList>
    </citation>
    <scope>NUCLEOTIDE SEQUENCE</scope>
    <source>
        <strain evidence="2">ATCC 64411</strain>
    </source>
</reference>